<feature type="transmembrane region" description="Helical" evidence="6">
    <location>
        <begin position="61"/>
        <end position="81"/>
    </location>
</feature>
<name>A0A4P2QXC6_SORCE</name>
<protein>
    <recommendedName>
        <fullName evidence="9">ABC transporter permease</fullName>
    </recommendedName>
</protein>
<sequence length="300" mass="29410">MSSPALVLLAEALRISAPYACAALGGIWAERAGVVQIGLEGVLLAGAFAAVAVAHASGSAAAGLAAALAAGAALSLGHALIVERARVHAVVSGIALNLLAYAGTRLLLRGLYGSATSSPPIEGFRAGPTGRSGAALLARVLLDPVVLAAALAIAATPLLLARTRFGLRVRAAGEDPAAAAAAGVPVTRVRCAALALSGALCALGGAHLAYDQHRFDAGMSNGRGFIALAAVVVSGLRAGRAALACLLFGALEALQIALQSAARGASRAADLAQLLPYVATLVALGLAARRGAAPGERAAP</sequence>
<dbReference type="GO" id="GO:0005886">
    <property type="term" value="C:plasma membrane"/>
    <property type="evidence" value="ECO:0007669"/>
    <property type="project" value="UniProtKB-SubCell"/>
</dbReference>
<dbReference type="EMBL" id="CP012672">
    <property type="protein sequence ID" value="AUX35200.1"/>
    <property type="molecule type" value="Genomic_DNA"/>
</dbReference>
<keyword evidence="5 6" id="KW-0472">Membrane</keyword>
<evidence type="ECO:0000256" key="6">
    <source>
        <dbReference type="SAM" id="Phobius"/>
    </source>
</evidence>
<feature type="transmembrane region" description="Helical" evidence="6">
    <location>
        <begin position="32"/>
        <end position="54"/>
    </location>
</feature>
<evidence type="ECO:0000256" key="3">
    <source>
        <dbReference type="ARBA" id="ARBA00022692"/>
    </source>
</evidence>
<comment type="subcellular location">
    <subcellularLocation>
        <location evidence="1">Cell membrane</location>
        <topology evidence="1">Multi-pass membrane protein</topology>
    </subcellularLocation>
</comment>
<accession>A0A4P2QXC6</accession>
<reference evidence="7 8" key="1">
    <citation type="submission" date="2015-09" db="EMBL/GenBank/DDBJ databases">
        <title>Sorangium comparison.</title>
        <authorList>
            <person name="Zaburannyi N."/>
            <person name="Bunk B."/>
            <person name="Overmann J."/>
            <person name="Mueller R."/>
        </authorList>
    </citation>
    <scope>NUCLEOTIDE SEQUENCE [LARGE SCALE GENOMIC DNA]</scope>
    <source>
        <strain evidence="7 8">So ce836</strain>
    </source>
</reference>
<keyword evidence="4 6" id="KW-1133">Transmembrane helix</keyword>
<feature type="transmembrane region" description="Helical" evidence="6">
    <location>
        <begin position="222"/>
        <end position="251"/>
    </location>
</feature>
<evidence type="ECO:0000256" key="4">
    <source>
        <dbReference type="ARBA" id="ARBA00022989"/>
    </source>
</evidence>
<keyword evidence="3 6" id="KW-0812">Transmembrane</keyword>
<evidence type="ECO:0000256" key="1">
    <source>
        <dbReference type="ARBA" id="ARBA00004651"/>
    </source>
</evidence>
<dbReference type="PANTHER" id="PTHR43370:SF2">
    <property type="entry name" value="ABC TRANSPORTER PERMEASE PROTEIN"/>
    <property type="match status" value="1"/>
</dbReference>
<dbReference type="PANTHER" id="PTHR43370">
    <property type="entry name" value="SUGAR ABC TRANSPORTER INTEGRAL MEMBRANE PROTEIN-RELATED"/>
    <property type="match status" value="1"/>
</dbReference>
<dbReference type="Proteomes" id="UP000295497">
    <property type="component" value="Chromosome"/>
</dbReference>
<feature type="transmembrane region" description="Helical" evidence="6">
    <location>
        <begin position="192"/>
        <end position="210"/>
    </location>
</feature>
<evidence type="ECO:0000256" key="5">
    <source>
        <dbReference type="ARBA" id="ARBA00023136"/>
    </source>
</evidence>
<feature type="transmembrane region" description="Helical" evidence="6">
    <location>
        <begin position="140"/>
        <end position="160"/>
    </location>
</feature>
<evidence type="ECO:0000313" key="8">
    <source>
        <dbReference type="Proteomes" id="UP000295497"/>
    </source>
</evidence>
<dbReference type="GO" id="GO:0022857">
    <property type="term" value="F:transmembrane transporter activity"/>
    <property type="evidence" value="ECO:0007669"/>
    <property type="project" value="InterPro"/>
</dbReference>
<evidence type="ECO:0008006" key="9">
    <source>
        <dbReference type="Google" id="ProtNLM"/>
    </source>
</evidence>
<dbReference type="AlphaFoldDB" id="A0A4P2QXC6"/>
<evidence type="ECO:0000256" key="2">
    <source>
        <dbReference type="ARBA" id="ARBA00022475"/>
    </source>
</evidence>
<proteinExistence type="predicted"/>
<dbReference type="RefSeq" id="WP_129578268.1">
    <property type="nucleotide sequence ID" value="NZ_CP012672.1"/>
</dbReference>
<dbReference type="CDD" id="cd06580">
    <property type="entry name" value="TM_PBP1_transp_TpRbsC_like"/>
    <property type="match status" value="1"/>
</dbReference>
<gene>
    <name evidence="7" type="ORF">SOCE836_073890</name>
</gene>
<dbReference type="Pfam" id="PF02653">
    <property type="entry name" value="BPD_transp_2"/>
    <property type="match status" value="1"/>
</dbReference>
<evidence type="ECO:0000313" key="7">
    <source>
        <dbReference type="EMBL" id="AUX35200.1"/>
    </source>
</evidence>
<keyword evidence="2" id="KW-1003">Cell membrane</keyword>
<feature type="transmembrane region" description="Helical" evidence="6">
    <location>
        <begin position="87"/>
        <end position="108"/>
    </location>
</feature>
<dbReference type="InterPro" id="IPR001851">
    <property type="entry name" value="ABC_transp_permease"/>
</dbReference>
<organism evidence="7 8">
    <name type="scientific">Sorangium cellulosum</name>
    <name type="common">Polyangium cellulosum</name>
    <dbReference type="NCBI Taxonomy" id="56"/>
    <lineage>
        <taxon>Bacteria</taxon>
        <taxon>Pseudomonadati</taxon>
        <taxon>Myxococcota</taxon>
        <taxon>Polyangia</taxon>
        <taxon>Polyangiales</taxon>
        <taxon>Polyangiaceae</taxon>
        <taxon>Sorangium</taxon>
    </lineage>
</organism>